<comment type="subcellular location">
    <subcellularLocation>
        <location evidence="1">Cell membrane</location>
        <topology evidence="1">Multi-pass membrane protein</topology>
    </subcellularLocation>
</comment>
<dbReference type="NCBIfam" id="TIGR00765">
    <property type="entry name" value="yihY_not_rbn"/>
    <property type="match status" value="1"/>
</dbReference>
<name>A0A5B8CVP2_9PROT</name>
<dbReference type="AlphaFoldDB" id="A0A5B8CVP2"/>
<evidence type="ECO:0000256" key="4">
    <source>
        <dbReference type="ARBA" id="ARBA00022989"/>
    </source>
</evidence>
<dbReference type="PANTHER" id="PTHR30213">
    <property type="entry name" value="INNER MEMBRANE PROTEIN YHJD"/>
    <property type="match status" value="1"/>
</dbReference>
<feature type="transmembrane region" description="Helical" evidence="6">
    <location>
        <begin position="224"/>
        <end position="247"/>
    </location>
</feature>
<evidence type="ECO:0000313" key="9">
    <source>
        <dbReference type="Proteomes" id="UP000311008"/>
    </source>
</evidence>
<dbReference type="Pfam" id="PF03631">
    <property type="entry name" value="Virul_fac_BrkB"/>
    <property type="match status" value="1"/>
</dbReference>
<gene>
    <name evidence="8" type="ORF">FIU01_10885</name>
</gene>
<keyword evidence="2" id="KW-1003">Cell membrane</keyword>
<organism evidence="8 9">
    <name type="scientific">Methylophilus medardicus</name>
    <dbReference type="NCBI Taxonomy" id="2588534"/>
    <lineage>
        <taxon>Bacteria</taxon>
        <taxon>Pseudomonadati</taxon>
        <taxon>Pseudomonadota</taxon>
        <taxon>Betaproteobacteria</taxon>
        <taxon>Nitrosomonadales</taxon>
        <taxon>Methylophilaceae</taxon>
        <taxon>Methylophilus</taxon>
    </lineage>
</organism>
<keyword evidence="5 6" id="KW-0472">Membrane</keyword>
<evidence type="ECO:0000256" key="5">
    <source>
        <dbReference type="ARBA" id="ARBA00023136"/>
    </source>
</evidence>
<sequence length="434" mass="48760">MPSRMWVTGKQCWQALQRQFSALSYCTPLFVLKTTWQGVSRHRLMSLSAALSFYALFALIPLIVLIFFLISHLVYSSDYAIVKLAILTSNLLPEFSQRIMIEVYDNTRTQAAWGAVGFFVLLWTIMPLAAHMRASFYQIASRRDVPSFWHKKLHDIVAVLGVLLVFFLFTAAGFVLESIILFLANHLPSALINQVGTLLSLSLTTLLIAGFYHTFCPLKVDWRHLLLSALLTATLWMLMRPAFGLFLSVNKSFGAVFGSMKAMFVSISWLYVNFAVFLIGIELLVTLKQKDMLLLKGLFEDLPNQQHYLQALMGKFGKTYARGDYVFQQGNAQHHSYYRVVAGTLHLTQRQADGSEHAIRILQTGDFFGEIAMVSAQAVTASAIVVSERASVIEIDAACMENLLQDDPQIAVRLLKRRTQHAALINTHAPITDS</sequence>
<keyword evidence="3 6" id="KW-0812">Transmembrane</keyword>
<dbReference type="OrthoDB" id="8531563at2"/>
<dbReference type="EMBL" id="CP040946">
    <property type="protein sequence ID" value="QDC44975.1"/>
    <property type="molecule type" value="Genomic_DNA"/>
</dbReference>
<feature type="transmembrane region" description="Helical" evidence="6">
    <location>
        <begin position="267"/>
        <end position="287"/>
    </location>
</feature>
<feature type="transmembrane region" description="Helical" evidence="6">
    <location>
        <begin position="51"/>
        <end position="75"/>
    </location>
</feature>
<feature type="transmembrane region" description="Helical" evidence="6">
    <location>
        <begin position="190"/>
        <end position="212"/>
    </location>
</feature>
<dbReference type="InterPro" id="IPR017039">
    <property type="entry name" value="Virul_fac_BrkB"/>
</dbReference>
<evidence type="ECO:0000256" key="3">
    <source>
        <dbReference type="ARBA" id="ARBA00022692"/>
    </source>
</evidence>
<dbReference type="GO" id="GO:0005886">
    <property type="term" value="C:plasma membrane"/>
    <property type="evidence" value="ECO:0007669"/>
    <property type="project" value="UniProtKB-SubCell"/>
</dbReference>
<evidence type="ECO:0000256" key="1">
    <source>
        <dbReference type="ARBA" id="ARBA00004651"/>
    </source>
</evidence>
<evidence type="ECO:0000256" key="2">
    <source>
        <dbReference type="ARBA" id="ARBA00022475"/>
    </source>
</evidence>
<dbReference type="InterPro" id="IPR014710">
    <property type="entry name" value="RmlC-like_jellyroll"/>
</dbReference>
<dbReference type="Gene3D" id="2.60.120.10">
    <property type="entry name" value="Jelly Rolls"/>
    <property type="match status" value="1"/>
</dbReference>
<keyword evidence="4 6" id="KW-1133">Transmembrane helix</keyword>
<dbReference type="KEGG" id="mmec:FIU01_10885"/>
<protein>
    <submittedName>
        <fullName evidence="8">YihY family inner membrane protein</fullName>
    </submittedName>
</protein>
<feature type="transmembrane region" description="Helical" evidence="6">
    <location>
        <begin position="153"/>
        <end position="184"/>
    </location>
</feature>
<dbReference type="InterPro" id="IPR018490">
    <property type="entry name" value="cNMP-bd_dom_sf"/>
</dbReference>
<reference evidence="9" key="1">
    <citation type="journal article" date="2019" name="ISME J.">
        <title>Evolution in action: habitat transition from sediment to the pelagial leads to genome streamlining in Methylophilaceae.</title>
        <authorList>
            <person name="Salcher M."/>
            <person name="Schaefle D."/>
            <person name="Kaspar M."/>
            <person name="Neuenschwander S.M."/>
            <person name="Ghai R."/>
        </authorList>
    </citation>
    <scope>NUCLEOTIDE SEQUENCE [LARGE SCALE GENOMIC DNA]</scope>
    <source>
        <strain evidence="9">MMS-M-51</strain>
    </source>
</reference>
<feature type="transmembrane region" description="Helical" evidence="6">
    <location>
        <begin position="111"/>
        <end position="132"/>
    </location>
</feature>
<evidence type="ECO:0000313" key="8">
    <source>
        <dbReference type="EMBL" id="QDC44975.1"/>
    </source>
</evidence>
<dbReference type="SUPFAM" id="SSF51206">
    <property type="entry name" value="cAMP-binding domain-like"/>
    <property type="match status" value="1"/>
</dbReference>
<dbReference type="PROSITE" id="PS50042">
    <property type="entry name" value="CNMP_BINDING_3"/>
    <property type="match status" value="1"/>
</dbReference>
<dbReference type="CDD" id="cd00038">
    <property type="entry name" value="CAP_ED"/>
    <property type="match status" value="1"/>
</dbReference>
<dbReference type="PANTHER" id="PTHR30213:SF0">
    <property type="entry name" value="UPF0761 MEMBRANE PROTEIN YIHY"/>
    <property type="match status" value="1"/>
</dbReference>
<proteinExistence type="predicted"/>
<evidence type="ECO:0000256" key="6">
    <source>
        <dbReference type="SAM" id="Phobius"/>
    </source>
</evidence>
<dbReference type="Proteomes" id="UP000311008">
    <property type="component" value="Chromosome"/>
</dbReference>
<feature type="domain" description="Cyclic nucleotide-binding" evidence="7">
    <location>
        <begin position="318"/>
        <end position="421"/>
    </location>
</feature>
<accession>A0A5B8CVP2</accession>
<dbReference type="SMART" id="SM00100">
    <property type="entry name" value="cNMP"/>
    <property type="match status" value="1"/>
</dbReference>
<dbReference type="InterPro" id="IPR000595">
    <property type="entry name" value="cNMP-bd_dom"/>
</dbReference>
<dbReference type="Pfam" id="PF00027">
    <property type="entry name" value="cNMP_binding"/>
    <property type="match status" value="1"/>
</dbReference>
<keyword evidence="9" id="KW-1185">Reference proteome</keyword>
<evidence type="ECO:0000259" key="7">
    <source>
        <dbReference type="PROSITE" id="PS50042"/>
    </source>
</evidence>